<proteinExistence type="predicted"/>
<sequence>MQINFRGSKTDQVGEGTIRVKAKSTCCYLVQNHRSLGVVANSLLCKVTASQNLQVRNVVEAIKALQMRTETLASDSVPTRCVAMELRLYLTQVRQSHCEILRSMEI</sequence>
<comment type="caution">
    <text evidence="1">The sequence shown here is derived from an EMBL/GenBank/DDBJ whole genome shotgun (WGS) entry which is preliminary data.</text>
</comment>
<accession>A0A225V898</accession>
<name>A0A225V898_9STRA</name>
<dbReference type="EMBL" id="NBNE01007198">
    <property type="protein sequence ID" value="OWZ00967.1"/>
    <property type="molecule type" value="Genomic_DNA"/>
</dbReference>
<dbReference type="AlphaFoldDB" id="A0A225V898"/>
<gene>
    <name evidence="1" type="ORF">PHMEG_00027737</name>
</gene>
<evidence type="ECO:0000313" key="1">
    <source>
        <dbReference type="EMBL" id="OWZ00967.1"/>
    </source>
</evidence>
<dbReference type="Proteomes" id="UP000198211">
    <property type="component" value="Unassembled WGS sequence"/>
</dbReference>
<protein>
    <submittedName>
        <fullName evidence="1">Uncharacterized protein</fullName>
    </submittedName>
</protein>
<reference evidence="2" key="1">
    <citation type="submission" date="2017-03" db="EMBL/GenBank/DDBJ databases">
        <title>Phytopthora megakarya and P. palmivora, two closely related causual agents of cacao black pod achieved similar genome size and gene model numbers by different mechanisms.</title>
        <authorList>
            <person name="Ali S."/>
            <person name="Shao J."/>
            <person name="Larry D.J."/>
            <person name="Kronmiller B."/>
            <person name="Shen D."/>
            <person name="Strem M.D."/>
            <person name="Melnick R.L."/>
            <person name="Guiltinan M.J."/>
            <person name="Tyler B.M."/>
            <person name="Meinhardt L.W."/>
            <person name="Bailey B.A."/>
        </authorList>
    </citation>
    <scope>NUCLEOTIDE SEQUENCE [LARGE SCALE GENOMIC DNA]</scope>
    <source>
        <strain evidence="2">zdho120</strain>
    </source>
</reference>
<evidence type="ECO:0000313" key="2">
    <source>
        <dbReference type="Proteomes" id="UP000198211"/>
    </source>
</evidence>
<organism evidence="1 2">
    <name type="scientific">Phytophthora megakarya</name>
    <dbReference type="NCBI Taxonomy" id="4795"/>
    <lineage>
        <taxon>Eukaryota</taxon>
        <taxon>Sar</taxon>
        <taxon>Stramenopiles</taxon>
        <taxon>Oomycota</taxon>
        <taxon>Peronosporomycetes</taxon>
        <taxon>Peronosporales</taxon>
        <taxon>Peronosporaceae</taxon>
        <taxon>Phytophthora</taxon>
    </lineage>
</organism>
<keyword evidence="2" id="KW-1185">Reference proteome</keyword>